<dbReference type="SMART" id="SM00530">
    <property type="entry name" value="HTH_XRE"/>
    <property type="match status" value="1"/>
</dbReference>
<dbReference type="OrthoDB" id="1446758at2"/>
<evidence type="ECO:0000256" key="2">
    <source>
        <dbReference type="SAM" id="Coils"/>
    </source>
</evidence>
<dbReference type="PANTHER" id="PTHR46558:SF13">
    <property type="entry name" value="HTH-TYPE TRANSCRIPTIONAL REGULATOR IMMR"/>
    <property type="match status" value="1"/>
</dbReference>
<accession>A0A1G7EEQ4</accession>
<evidence type="ECO:0000313" key="4">
    <source>
        <dbReference type="EMBL" id="SDE62133.1"/>
    </source>
</evidence>
<dbReference type="STRING" id="1071918.SAMN05421544_11548"/>
<keyword evidence="2" id="KW-0175">Coiled coil</keyword>
<evidence type="ECO:0000259" key="3">
    <source>
        <dbReference type="PROSITE" id="PS50943"/>
    </source>
</evidence>
<gene>
    <name evidence="4" type="ORF">SAMN05421544_11548</name>
</gene>
<sequence length="118" mass="13795">MTLGEKLRQARINKNYSQEYMAEVLEISQKTYSNFENDKTSPNFSQIEKISTTLEVSILDFLTDNKPSFNYSISGGNNNNGYVVNQIPEKLIEQYELRIKKLEEENKYLKSVLDRMIK</sequence>
<dbReference type="CDD" id="cd00093">
    <property type="entry name" value="HTH_XRE"/>
    <property type="match status" value="1"/>
</dbReference>
<dbReference type="RefSeq" id="WP_092737378.1">
    <property type="nucleotide sequence ID" value="NZ_FNAS01000015.1"/>
</dbReference>
<dbReference type="AlphaFoldDB" id="A0A1G7EEQ4"/>
<dbReference type="Pfam" id="PF01381">
    <property type="entry name" value="HTH_3"/>
    <property type="match status" value="1"/>
</dbReference>
<reference evidence="4 5" key="1">
    <citation type="submission" date="2016-10" db="EMBL/GenBank/DDBJ databases">
        <authorList>
            <person name="de Groot N.N."/>
        </authorList>
    </citation>
    <scope>NUCLEOTIDE SEQUENCE [LARGE SCALE GENOMIC DNA]</scope>
    <source>
        <strain evidence="4 5">DSM 24015</strain>
    </source>
</reference>
<dbReference type="SUPFAM" id="SSF47413">
    <property type="entry name" value="lambda repressor-like DNA-binding domains"/>
    <property type="match status" value="1"/>
</dbReference>
<evidence type="ECO:0000256" key="1">
    <source>
        <dbReference type="ARBA" id="ARBA00023125"/>
    </source>
</evidence>
<name>A0A1G7EEQ4_9FLAO</name>
<dbReference type="Proteomes" id="UP000198517">
    <property type="component" value="Unassembled WGS sequence"/>
</dbReference>
<keyword evidence="1" id="KW-0238">DNA-binding</keyword>
<dbReference type="InterPro" id="IPR001387">
    <property type="entry name" value="Cro/C1-type_HTH"/>
</dbReference>
<keyword evidence="5" id="KW-1185">Reference proteome</keyword>
<dbReference type="Gene3D" id="1.10.260.40">
    <property type="entry name" value="lambda repressor-like DNA-binding domains"/>
    <property type="match status" value="1"/>
</dbReference>
<dbReference type="PANTHER" id="PTHR46558">
    <property type="entry name" value="TRACRIPTIONAL REGULATORY PROTEIN-RELATED-RELATED"/>
    <property type="match status" value="1"/>
</dbReference>
<dbReference type="PROSITE" id="PS50943">
    <property type="entry name" value="HTH_CROC1"/>
    <property type="match status" value="1"/>
</dbReference>
<dbReference type="GO" id="GO:0003677">
    <property type="term" value="F:DNA binding"/>
    <property type="evidence" value="ECO:0007669"/>
    <property type="project" value="UniProtKB-KW"/>
</dbReference>
<feature type="domain" description="HTH cro/C1-type" evidence="3">
    <location>
        <begin position="7"/>
        <end position="61"/>
    </location>
</feature>
<dbReference type="EMBL" id="FNAS01000015">
    <property type="protein sequence ID" value="SDE62133.1"/>
    <property type="molecule type" value="Genomic_DNA"/>
</dbReference>
<organism evidence="4 5">
    <name type="scientific">Riemerella columbipharyngis</name>
    <dbReference type="NCBI Taxonomy" id="1071918"/>
    <lineage>
        <taxon>Bacteria</taxon>
        <taxon>Pseudomonadati</taxon>
        <taxon>Bacteroidota</taxon>
        <taxon>Flavobacteriia</taxon>
        <taxon>Flavobacteriales</taxon>
        <taxon>Weeksellaceae</taxon>
        <taxon>Riemerella</taxon>
    </lineage>
</organism>
<evidence type="ECO:0000313" key="5">
    <source>
        <dbReference type="Proteomes" id="UP000198517"/>
    </source>
</evidence>
<feature type="coiled-coil region" evidence="2">
    <location>
        <begin position="85"/>
        <end position="112"/>
    </location>
</feature>
<dbReference type="InterPro" id="IPR010982">
    <property type="entry name" value="Lambda_DNA-bd_dom_sf"/>
</dbReference>
<protein>
    <submittedName>
        <fullName evidence="4">Transcriptional regulator, contains XRE-family HTH domain</fullName>
    </submittedName>
</protein>
<proteinExistence type="predicted"/>